<dbReference type="AlphaFoldDB" id="A0A8S1XSC1"/>
<comment type="caution">
    <text evidence="1">The sequence shown here is derived from an EMBL/GenBank/DDBJ whole genome shotgun (WGS) entry which is preliminary data.</text>
</comment>
<name>A0A8S1XSC1_9CILI</name>
<keyword evidence="2" id="KW-1185">Reference proteome</keyword>
<proteinExistence type="predicted"/>
<dbReference type="OrthoDB" id="303726at2759"/>
<accession>A0A8S1XSC1</accession>
<gene>
    <name evidence="1" type="ORF">PPENT_87.1.T1370046</name>
</gene>
<sequence length="341" mass="39620">MSNIKFVYSKKVHKIPPNVTNLQNVIEIIKSIYKQLNTVYLYAIINPEETESVAEIRNDIEFQQLKALYKSNQWPSIKLLVTETQDYKSILKESWGLLNQSMVIVEKQSRDVCTLFQPIQIDQSQQVVPSAGHQGTQVQVNQKDNAQNTNQIDFRQNEQLKQYIADIVDKRIRELGLLNKNQNQNQIQNYKVTLTSKIPVFTGVLGKKMIAQMTILNSGINQWKNAFLTNPELGIHQQLNNVSCGECLTVTIDIPYMPEHFENQLERIYKLYVICENEKQQIQKLEDPIEITVKASQLNQIVEQLQLLFPQKKKEDLVKFVDEKGVNKTFDEFVEMLLQEY</sequence>
<dbReference type="Proteomes" id="UP000689195">
    <property type="component" value="Unassembled WGS sequence"/>
</dbReference>
<protein>
    <submittedName>
        <fullName evidence="1">Uncharacterized protein</fullName>
    </submittedName>
</protein>
<reference evidence="1" key="1">
    <citation type="submission" date="2021-01" db="EMBL/GenBank/DDBJ databases">
        <authorList>
            <consortium name="Genoscope - CEA"/>
            <person name="William W."/>
        </authorList>
    </citation>
    <scope>NUCLEOTIDE SEQUENCE</scope>
</reference>
<dbReference type="EMBL" id="CAJJDO010000137">
    <property type="protein sequence ID" value="CAD8204396.1"/>
    <property type="molecule type" value="Genomic_DNA"/>
</dbReference>
<evidence type="ECO:0000313" key="1">
    <source>
        <dbReference type="EMBL" id="CAD8204396.1"/>
    </source>
</evidence>
<organism evidence="1 2">
    <name type="scientific">Paramecium pentaurelia</name>
    <dbReference type="NCBI Taxonomy" id="43138"/>
    <lineage>
        <taxon>Eukaryota</taxon>
        <taxon>Sar</taxon>
        <taxon>Alveolata</taxon>
        <taxon>Ciliophora</taxon>
        <taxon>Intramacronucleata</taxon>
        <taxon>Oligohymenophorea</taxon>
        <taxon>Peniculida</taxon>
        <taxon>Parameciidae</taxon>
        <taxon>Paramecium</taxon>
    </lineage>
</organism>
<evidence type="ECO:0000313" key="2">
    <source>
        <dbReference type="Proteomes" id="UP000689195"/>
    </source>
</evidence>